<reference evidence="1 2" key="1">
    <citation type="journal article" date="2008" name="Int. J. Syst. Evol. Microbiol.">
        <title>Tessaracoccus flavescens sp. nov., isolated from marine sediment.</title>
        <authorList>
            <person name="Lee D.W."/>
            <person name="Lee S.D."/>
        </authorList>
    </citation>
    <scope>NUCLEOTIDE SEQUENCE [LARGE SCALE GENOMIC DNA]</scope>
    <source>
        <strain evidence="1 2">SST-39T</strain>
    </source>
</reference>
<dbReference type="GO" id="GO:0016226">
    <property type="term" value="P:iron-sulfur cluster assembly"/>
    <property type="evidence" value="ECO:0007669"/>
    <property type="project" value="TreeGrafter"/>
</dbReference>
<dbReference type="STRING" id="399497.BW733_06815"/>
<proteinExistence type="predicted"/>
<dbReference type="InterPro" id="IPR035903">
    <property type="entry name" value="HesB-like_dom_sf"/>
</dbReference>
<dbReference type="EMBL" id="CP019607">
    <property type="protein sequence ID" value="AQP50587.1"/>
    <property type="molecule type" value="Genomic_DNA"/>
</dbReference>
<sequence>MDNDTVFPPFVVTREAIDKIVGLGGAVRVWLDGRGCCELSYEFADSKGVEGDAAFGCPGAELFVSQPALEVLTGATLDYTDRHTPRRFRVLRNPNTAQRCPCNRSFGGEWPGRQPDCSSRRPMRWDQ</sequence>
<dbReference type="AlphaFoldDB" id="A0A1Q2CWZ0"/>
<dbReference type="PANTHER" id="PTHR43011">
    <property type="entry name" value="IRON-SULFUR CLUSTER ASSEMBLY 2 HOMOLOG, MITOCHONDRIAL"/>
    <property type="match status" value="1"/>
</dbReference>
<organism evidence="1 2">
    <name type="scientific">Tessaracoccus flavescens</name>
    <dbReference type="NCBI Taxonomy" id="399497"/>
    <lineage>
        <taxon>Bacteria</taxon>
        <taxon>Bacillati</taxon>
        <taxon>Actinomycetota</taxon>
        <taxon>Actinomycetes</taxon>
        <taxon>Propionibacteriales</taxon>
        <taxon>Propionibacteriaceae</taxon>
        <taxon>Tessaracoccus</taxon>
    </lineage>
</organism>
<evidence type="ECO:0000313" key="1">
    <source>
        <dbReference type="EMBL" id="AQP50587.1"/>
    </source>
</evidence>
<dbReference type="PANTHER" id="PTHR43011:SF1">
    <property type="entry name" value="IRON-SULFUR CLUSTER ASSEMBLY 2 HOMOLOG, MITOCHONDRIAL"/>
    <property type="match status" value="1"/>
</dbReference>
<dbReference type="SUPFAM" id="SSF89360">
    <property type="entry name" value="HesB-like domain"/>
    <property type="match status" value="1"/>
</dbReference>
<dbReference type="OrthoDB" id="4943935at2"/>
<gene>
    <name evidence="1" type="ORF">BW733_06815</name>
</gene>
<name>A0A1Q2CWZ0_9ACTN</name>
<dbReference type="Gene3D" id="2.60.300.12">
    <property type="entry name" value="HesB-like domain"/>
    <property type="match status" value="1"/>
</dbReference>
<dbReference type="GO" id="GO:0005506">
    <property type="term" value="F:iron ion binding"/>
    <property type="evidence" value="ECO:0007669"/>
    <property type="project" value="TreeGrafter"/>
</dbReference>
<dbReference type="Proteomes" id="UP000188235">
    <property type="component" value="Chromosome"/>
</dbReference>
<dbReference type="GO" id="GO:0051537">
    <property type="term" value="F:2 iron, 2 sulfur cluster binding"/>
    <property type="evidence" value="ECO:0007669"/>
    <property type="project" value="TreeGrafter"/>
</dbReference>
<protein>
    <recommendedName>
        <fullName evidence="3">FeS cluster biogenesis domain-containing protein</fullName>
    </recommendedName>
</protein>
<dbReference type="RefSeq" id="WP_077349079.1">
    <property type="nucleotide sequence ID" value="NZ_CP019607.1"/>
</dbReference>
<dbReference type="KEGG" id="tfa:BW733_06815"/>
<keyword evidence="2" id="KW-1185">Reference proteome</keyword>
<evidence type="ECO:0000313" key="2">
    <source>
        <dbReference type="Proteomes" id="UP000188235"/>
    </source>
</evidence>
<dbReference type="GO" id="GO:0051539">
    <property type="term" value="F:4 iron, 4 sulfur cluster binding"/>
    <property type="evidence" value="ECO:0007669"/>
    <property type="project" value="TreeGrafter"/>
</dbReference>
<accession>A0A1Q2CWZ0</accession>
<evidence type="ECO:0008006" key="3">
    <source>
        <dbReference type="Google" id="ProtNLM"/>
    </source>
</evidence>